<keyword evidence="3" id="KW-1185">Reference proteome</keyword>
<feature type="region of interest" description="Disordered" evidence="1">
    <location>
        <begin position="1"/>
        <end position="61"/>
    </location>
</feature>
<evidence type="ECO:0000313" key="2">
    <source>
        <dbReference type="EMBL" id="KZZ91285.1"/>
    </source>
</evidence>
<feature type="compositionally biased region" description="Low complexity" evidence="1">
    <location>
        <begin position="11"/>
        <end position="42"/>
    </location>
</feature>
<dbReference type="SUPFAM" id="SSF51905">
    <property type="entry name" value="FAD/NAD(P)-binding domain"/>
    <property type="match status" value="1"/>
</dbReference>
<feature type="compositionally biased region" description="Basic residues" evidence="1">
    <location>
        <begin position="225"/>
        <end position="240"/>
    </location>
</feature>
<dbReference type="OrthoDB" id="76038at2759"/>
<proteinExistence type="predicted"/>
<accession>A0A167YFR0</accession>
<organism evidence="2 3">
    <name type="scientific">Ascosphaera apis ARSEF 7405</name>
    <dbReference type="NCBI Taxonomy" id="392613"/>
    <lineage>
        <taxon>Eukaryota</taxon>
        <taxon>Fungi</taxon>
        <taxon>Dikarya</taxon>
        <taxon>Ascomycota</taxon>
        <taxon>Pezizomycotina</taxon>
        <taxon>Eurotiomycetes</taxon>
        <taxon>Eurotiomycetidae</taxon>
        <taxon>Onygenales</taxon>
        <taxon>Ascosphaeraceae</taxon>
        <taxon>Ascosphaera</taxon>
    </lineage>
</organism>
<comment type="caution">
    <text evidence="2">The sequence shown here is derived from an EMBL/GenBank/DDBJ whole genome shotgun (WGS) entry which is preliminary data.</text>
</comment>
<feature type="region of interest" description="Disordered" evidence="1">
    <location>
        <begin position="127"/>
        <end position="154"/>
    </location>
</feature>
<gene>
    <name evidence="2" type="ORF">AAP_03455</name>
</gene>
<dbReference type="PANTHER" id="PTHR38663:SF1">
    <property type="entry name" value="L-ORNITHINE N(5)-MONOOXYGENASE"/>
    <property type="match status" value="1"/>
</dbReference>
<reference evidence="2 3" key="1">
    <citation type="journal article" date="2016" name="Genome Biol. Evol.">
        <title>Divergent and convergent evolution of fungal pathogenicity.</title>
        <authorList>
            <person name="Shang Y."/>
            <person name="Xiao G."/>
            <person name="Zheng P."/>
            <person name="Cen K."/>
            <person name="Zhan S."/>
            <person name="Wang C."/>
        </authorList>
    </citation>
    <scope>NUCLEOTIDE SEQUENCE [LARGE SCALE GENOMIC DNA]</scope>
    <source>
        <strain evidence="2 3">ARSEF 7405</strain>
    </source>
</reference>
<dbReference type="AlphaFoldDB" id="A0A167YFR0"/>
<dbReference type="VEuPathDB" id="FungiDB:AAP_03455"/>
<dbReference type="EMBL" id="AZGZ01000014">
    <property type="protein sequence ID" value="KZZ91285.1"/>
    <property type="molecule type" value="Genomic_DNA"/>
</dbReference>
<feature type="region of interest" description="Disordered" evidence="1">
    <location>
        <begin position="224"/>
        <end position="245"/>
    </location>
</feature>
<feature type="compositionally biased region" description="Polar residues" evidence="1">
    <location>
        <begin position="132"/>
        <end position="141"/>
    </location>
</feature>
<evidence type="ECO:0000256" key="1">
    <source>
        <dbReference type="SAM" id="MobiDB-lite"/>
    </source>
</evidence>
<dbReference type="PANTHER" id="PTHR38663">
    <property type="match status" value="1"/>
</dbReference>
<evidence type="ECO:0000313" key="3">
    <source>
        <dbReference type="Proteomes" id="UP000242877"/>
    </source>
</evidence>
<protein>
    <submittedName>
        <fullName evidence="2">FAD binding domain protein</fullName>
    </submittedName>
</protein>
<name>A0A167YFR0_9EURO</name>
<dbReference type="Proteomes" id="UP000242877">
    <property type="component" value="Unassembled WGS sequence"/>
</dbReference>
<dbReference type="InterPro" id="IPR036188">
    <property type="entry name" value="FAD/NAD-bd_sf"/>
</dbReference>
<sequence>MAAITITMEPTPEQQQQQQESPSSPSSSASSTSCTSVCSCSEAEPDTYTDSSSSSSHAPDNDIPLVDVLIVGAGPCGLAVAARIREETPSAMFTDDEHQRYHWIKKHSGKMKIIQARRKIKGVNSEKYISPSDKNGTATNMTKEKEEDDMPNGDKSILVLDSSGPTWMSRWNRLFSTYEISHLRSPMFFHVDPMDRDGMLGYARETGREDELWELHGCVGQEMSKHRKKKKMMKHARSQHRPREVEIDERDRKDYWCPSSSLFTDYCNSIIDRYHLTPSTLIQQAEVTDLTYEIVPESGISDTKIFTVRTADGRTFYAKAVVVAVGPGLKKHIPWKLTHDEETLGSVHSFEIEKGRFLPPHIKEKMRKGQETDVVVIGGGLTSSQVVDVLVKKGVTRVWYIMRTPLKVKHFDMSLNWVGKFRNYEKAIFWSADTVEEKLEMFHEARQGGSINPKIHRDLKKHIASGRVKLCINTQVTSHSFNRDTMSWALKTDNPIEGFPYDAIDYIYFATGMNARLDEMDFLKNMLKTHPAPMTPCGFPHLTTDLEYAPGPGGPNLEGARLGAERVAWALEGIWEREEKRRKKGMMACKGLGVKGVSMGEAEEESMEDKAEKALYAFSGLGNRFEAFTELDVGEC</sequence>
<dbReference type="Gene3D" id="3.50.50.60">
    <property type="entry name" value="FAD/NAD(P)-binding domain"/>
    <property type="match status" value="1"/>
</dbReference>